<evidence type="ECO:0000313" key="3">
    <source>
        <dbReference type="Proteomes" id="UP000762676"/>
    </source>
</evidence>
<organism evidence="2 3">
    <name type="scientific">Elysia marginata</name>
    <dbReference type="NCBI Taxonomy" id="1093978"/>
    <lineage>
        <taxon>Eukaryota</taxon>
        <taxon>Metazoa</taxon>
        <taxon>Spiralia</taxon>
        <taxon>Lophotrochozoa</taxon>
        <taxon>Mollusca</taxon>
        <taxon>Gastropoda</taxon>
        <taxon>Heterobranchia</taxon>
        <taxon>Euthyneura</taxon>
        <taxon>Panpulmonata</taxon>
        <taxon>Sacoglossa</taxon>
        <taxon>Placobranchoidea</taxon>
        <taxon>Plakobranchidae</taxon>
        <taxon>Elysia</taxon>
    </lineage>
</organism>
<evidence type="ECO:0000256" key="1">
    <source>
        <dbReference type="SAM" id="MobiDB-lite"/>
    </source>
</evidence>
<feature type="region of interest" description="Disordered" evidence="1">
    <location>
        <begin position="1"/>
        <end position="43"/>
    </location>
</feature>
<evidence type="ECO:0000313" key="2">
    <source>
        <dbReference type="EMBL" id="GFR81622.1"/>
    </source>
</evidence>
<dbReference type="Proteomes" id="UP000762676">
    <property type="component" value="Unassembled WGS sequence"/>
</dbReference>
<dbReference type="EMBL" id="BMAT01004845">
    <property type="protein sequence ID" value="GFR81622.1"/>
    <property type="molecule type" value="Genomic_DNA"/>
</dbReference>
<proteinExistence type="predicted"/>
<comment type="caution">
    <text evidence="2">The sequence shown here is derived from an EMBL/GenBank/DDBJ whole genome shotgun (WGS) entry which is preliminary data.</text>
</comment>
<feature type="compositionally biased region" description="Acidic residues" evidence="1">
    <location>
        <begin position="26"/>
        <end position="36"/>
    </location>
</feature>
<name>A0AAV4G7E6_9GAST</name>
<keyword evidence="3" id="KW-1185">Reference proteome</keyword>
<gene>
    <name evidence="2" type="ORF">ElyMa_002344200</name>
</gene>
<sequence length="70" mass="7705">MKDSGDDDDDDDDDDDSVGGSVSGAADDDEEEEEEERSVTKMSRLTCVILGASRDSGHPRQAKLWFKRIV</sequence>
<dbReference type="AlphaFoldDB" id="A0AAV4G7E6"/>
<protein>
    <submittedName>
        <fullName evidence="2">Uncharacterized protein</fullName>
    </submittedName>
</protein>
<reference evidence="2 3" key="1">
    <citation type="journal article" date="2021" name="Elife">
        <title>Chloroplast acquisition without the gene transfer in kleptoplastic sea slugs, Plakobranchus ocellatus.</title>
        <authorList>
            <person name="Maeda T."/>
            <person name="Takahashi S."/>
            <person name="Yoshida T."/>
            <person name="Shimamura S."/>
            <person name="Takaki Y."/>
            <person name="Nagai Y."/>
            <person name="Toyoda A."/>
            <person name="Suzuki Y."/>
            <person name="Arimoto A."/>
            <person name="Ishii H."/>
            <person name="Satoh N."/>
            <person name="Nishiyama T."/>
            <person name="Hasebe M."/>
            <person name="Maruyama T."/>
            <person name="Minagawa J."/>
            <person name="Obokata J."/>
            <person name="Shigenobu S."/>
        </authorList>
    </citation>
    <scope>NUCLEOTIDE SEQUENCE [LARGE SCALE GENOMIC DNA]</scope>
</reference>
<feature type="compositionally biased region" description="Acidic residues" evidence="1">
    <location>
        <begin position="1"/>
        <end position="17"/>
    </location>
</feature>
<accession>A0AAV4G7E6</accession>